<evidence type="ECO:0000256" key="5">
    <source>
        <dbReference type="ARBA" id="ARBA00022679"/>
    </source>
</evidence>
<evidence type="ECO:0000256" key="10">
    <source>
        <dbReference type="ARBA" id="ARBA00023315"/>
    </source>
</evidence>
<accession>A0ABR9D0G7</accession>
<keyword evidence="14" id="KW-1185">Reference proteome</keyword>
<evidence type="ECO:0000313" key="14">
    <source>
        <dbReference type="Proteomes" id="UP000652176"/>
    </source>
</evidence>
<dbReference type="InterPro" id="IPR024194">
    <property type="entry name" value="Ac/AlaTfrase_AlgI/DltB"/>
</dbReference>
<gene>
    <name evidence="13" type="ORF">IE877_07390</name>
</gene>
<dbReference type="PIRSF" id="PIRSF500217">
    <property type="entry name" value="AlgI"/>
    <property type="match status" value="1"/>
</dbReference>
<keyword evidence="11" id="KW-0997">Cell inner membrane</keyword>
<evidence type="ECO:0000256" key="6">
    <source>
        <dbReference type="ARBA" id="ARBA00022692"/>
    </source>
</evidence>
<dbReference type="PIRSF" id="PIRSF016636">
    <property type="entry name" value="AlgI_DltB"/>
    <property type="match status" value="1"/>
</dbReference>
<feature type="transmembrane region" description="Helical" evidence="12">
    <location>
        <begin position="488"/>
        <end position="514"/>
    </location>
</feature>
<keyword evidence="9 11" id="KW-0472">Membrane</keyword>
<evidence type="ECO:0000256" key="2">
    <source>
        <dbReference type="ARBA" id="ARBA00005182"/>
    </source>
</evidence>
<proteinExistence type="inferred from homology"/>
<dbReference type="InterPro" id="IPR051085">
    <property type="entry name" value="MB_O-acyltransferase"/>
</dbReference>
<evidence type="ECO:0000256" key="11">
    <source>
        <dbReference type="PIRNR" id="PIRNR016636"/>
    </source>
</evidence>
<keyword evidence="6 11" id="KW-0812">Transmembrane</keyword>
<dbReference type="PANTHER" id="PTHR13285">
    <property type="entry name" value="ACYLTRANSFERASE"/>
    <property type="match status" value="1"/>
</dbReference>
<evidence type="ECO:0000256" key="8">
    <source>
        <dbReference type="ARBA" id="ARBA00022989"/>
    </source>
</evidence>
<keyword evidence="8 12" id="KW-1133">Transmembrane helix</keyword>
<keyword evidence="4 11" id="KW-1003">Cell membrane</keyword>
<feature type="transmembrane region" description="Helical" evidence="12">
    <location>
        <begin position="31"/>
        <end position="47"/>
    </location>
</feature>
<feature type="transmembrane region" description="Helical" evidence="12">
    <location>
        <begin position="82"/>
        <end position="100"/>
    </location>
</feature>
<feature type="transmembrane region" description="Helical" evidence="12">
    <location>
        <begin position="182"/>
        <end position="203"/>
    </location>
</feature>
<feature type="transmembrane region" description="Helical" evidence="12">
    <location>
        <begin position="6"/>
        <end position="24"/>
    </location>
</feature>
<name>A0ABR9D0G7_9GAMM</name>
<evidence type="ECO:0000256" key="12">
    <source>
        <dbReference type="SAM" id="Phobius"/>
    </source>
</evidence>
<dbReference type="EMBL" id="JACXSS010000001">
    <property type="protein sequence ID" value="MBD9355704.1"/>
    <property type="molecule type" value="Genomic_DNA"/>
</dbReference>
<keyword evidence="7 11" id="KW-0016">Alginate biosynthesis</keyword>
<keyword evidence="10 11" id="KW-0012">Acyltransferase</keyword>
<comment type="similarity">
    <text evidence="3 11">Belongs to the membrane-bound acyltransferase family.</text>
</comment>
<dbReference type="EC" id="2.3.1.-" evidence="11"/>
<dbReference type="RefSeq" id="WP_192374050.1">
    <property type="nucleotide sequence ID" value="NZ_CAJHIV010000001.1"/>
</dbReference>
<sequence>MLFNSYTFILAFLPVTLLIFFILGRYAGRRVAISWMVAASLFFYGWWNPAYLGLIVASILFNYSIGTILGDERRQTSTRYRTFVFAVVVNLAVLGYYKYANFFLENLNVVLGVGYVHADIILPLGISFFTFTQIAFLVDAYRGEAREYNFLHYALFVTYFPHLIAGPVLHHKEMMPQFGQKSIFHFDALNFSSGLSYFVLGLFKKVIIADSIASLGSPIFAAAAKGQPILALDAWGGALSYTFQLYFDFSGYSDMAIGLALMMGVRLPLNFNSPYKAVNIIDFWRRWHMTLSRFLRDYLYISLGGNKKGSIRRYSNLLITMLLGGLWHGAGWTFIIWGALHGLFLIINHGWRALRQQLGHDLNSSSRLGRSLSNILTFLAVLVGWVYFRSNDVASAHRILDSLFSPSNFRLSPFYADLVMQSSLGRWVGITGITVSAEMVLLSTLTVIAGITFCSPNTQEIMGRFYFAPCGCKENTASYPSGIWLPTLRWACLISVATVWSLLGLTQISEFLYFQF</sequence>
<evidence type="ECO:0000256" key="4">
    <source>
        <dbReference type="ARBA" id="ARBA00022475"/>
    </source>
</evidence>
<feature type="transmembrane region" description="Helical" evidence="12">
    <location>
        <begin position="150"/>
        <end position="170"/>
    </location>
</feature>
<comment type="subcellular location">
    <subcellularLocation>
        <location evidence="11">Cell inner membrane</location>
    </subcellularLocation>
    <subcellularLocation>
        <location evidence="1">Cell membrane</location>
        <topology evidence="1">Multi-pass membrane protein</topology>
    </subcellularLocation>
</comment>
<feature type="transmembrane region" description="Helical" evidence="12">
    <location>
        <begin position="120"/>
        <end position="138"/>
    </location>
</feature>
<evidence type="ECO:0000256" key="3">
    <source>
        <dbReference type="ARBA" id="ARBA00010323"/>
    </source>
</evidence>
<dbReference type="Pfam" id="PF03062">
    <property type="entry name" value="MBOAT"/>
    <property type="match status" value="1"/>
</dbReference>
<comment type="caution">
    <text evidence="13">The sequence shown here is derived from an EMBL/GenBank/DDBJ whole genome shotgun (WGS) entry which is preliminary data.</text>
</comment>
<dbReference type="InterPro" id="IPR004299">
    <property type="entry name" value="MBOAT_fam"/>
</dbReference>
<dbReference type="InterPro" id="IPR028362">
    <property type="entry name" value="AlgI"/>
</dbReference>
<protein>
    <recommendedName>
        <fullName evidence="11">Probable alginate O-acetylase</fullName>
        <ecNumber evidence="11">2.3.1.-</ecNumber>
    </recommendedName>
</protein>
<feature type="transmembrane region" description="Helical" evidence="12">
    <location>
        <begin position="427"/>
        <end position="453"/>
    </location>
</feature>
<feature type="transmembrane region" description="Helical" evidence="12">
    <location>
        <begin position="53"/>
        <end position="70"/>
    </location>
</feature>
<keyword evidence="5 11" id="KW-0808">Transferase</keyword>
<dbReference type="Proteomes" id="UP000652176">
    <property type="component" value="Unassembled WGS sequence"/>
</dbReference>
<evidence type="ECO:0000256" key="1">
    <source>
        <dbReference type="ARBA" id="ARBA00004651"/>
    </source>
</evidence>
<feature type="transmembrane region" description="Helical" evidence="12">
    <location>
        <begin position="317"/>
        <end position="347"/>
    </location>
</feature>
<dbReference type="PANTHER" id="PTHR13285:SF23">
    <property type="entry name" value="TEICHOIC ACID D-ALANYLTRANSFERASE"/>
    <property type="match status" value="1"/>
</dbReference>
<feature type="transmembrane region" description="Helical" evidence="12">
    <location>
        <begin position="367"/>
        <end position="388"/>
    </location>
</feature>
<organism evidence="13 14">
    <name type="scientific">Methylomonas albis</name>
    <dbReference type="NCBI Taxonomy" id="1854563"/>
    <lineage>
        <taxon>Bacteria</taxon>
        <taxon>Pseudomonadati</taxon>
        <taxon>Pseudomonadota</taxon>
        <taxon>Gammaproteobacteria</taxon>
        <taxon>Methylococcales</taxon>
        <taxon>Methylococcaceae</taxon>
        <taxon>Methylomonas</taxon>
    </lineage>
</organism>
<evidence type="ECO:0000313" key="13">
    <source>
        <dbReference type="EMBL" id="MBD9355704.1"/>
    </source>
</evidence>
<evidence type="ECO:0000256" key="9">
    <source>
        <dbReference type="ARBA" id="ARBA00023136"/>
    </source>
</evidence>
<evidence type="ECO:0000256" key="7">
    <source>
        <dbReference type="ARBA" id="ARBA00022841"/>
    </source>
</evidence>
<comment type="pathway">
    <text evidence="2 11">Glycan biosynthesis; alginate biosynthesis.</text>
</comment>
<reference evidence="13 14" key="1">
    <citation type="submission" date="2020-09" db="EMBL/GenBank/DDBJ databases">
        <title>Methylomonas albis sp. nov. and Methylomonas fluvii sp. nov.: Two cold-adapted methanotrophs from the River Elbe and an amended description of Methylovulum psychrotolerans strain Eb1.</title>
        <authorList>
            <person name="Bussmann I.K."/>
            <person name="Klings K.-W."/>
            <person name="Warnstedt J."/>
            <person name="Hoppert M."/>
            <person name="Saborowski A."/>
            <person name="Horn F."/>
            <person name="Liebner S."/>
        </authorList>
    </citation>
    <scope>NUCLEOTIDE SEQUENCE [LARGE SCALE GENOMIC DNA]</scope>
    <source>
        <strain evidence="13 14">EbA</strain>
    </source>
</reference>